<dbReference type="SMART" id="SM00028">
    <property type="entry name" value="TPR"/>
    <property type="match status" value="2"/>
</dbReference>
<keyword evidence="4" id="KW-0472">Membrane</keyword>
<name>A0AAV7Y291_9EUKA</name>
<comment type="similarity">
    <text evidence="1 4">Belongs to the SNAP family.</text>
</comment>
<evidence type="ECO:0000256" key="4">
    <source>
        <dbReference type="RuleBase" id="RU367013"/>
    </source>
</evidence>
<dbReference type="Proteomes" id="UP001146793">
    <property type="component" value="Unassembled WGS sequence"/>
</dbReference>
<comment type="function">
    <text evidence="4">Required for vesicular transport between the endoplasmic reticulum and the Golgi apparatus.</text>
</comment>
<evidence type="ECO:0000313" key="7">
    <source>
        <dbReference type="Proteomes" id="UP001146793"/>
    </source>
</evidence>
<dbReference type="SUPFAM" id="SSF48452">
    <property type="entry name" value="TPR-like"/>
    <property type="match status" value="1"/>
</dbReference>
<dbReference type="CDD" id="cd15832">
    <property type="entry name" value="SNAP"/>
    <property type="match status" value="1"/>
</dbReference>
<dbReference type="GO" id="GO:0005483">
    <property type="term" value="F:soluble NSF attachment protein activity"/>
    <property type="evidence" value="ECO:0007669"/>
    <property type="project" value="TreeGrafter"/>
</dbReference>
<reference evidence="5" key="2">
    <citation type="submission" date="2022-08" db="EMBL/GenBank/DDBJ databases">
        <title>Novel sulphate-reducing endosymbionts in the free-living metamonad Anaeramoeba.</title>
        <authorList>
            <person name="Jerlstrom-Hultqvist J."/>
            <person name="Cepicka I."/>
            <person name="Gallot-Lavallee L."/>
            <person name="Salas-Leiva D."/>
            <person name="Curtis B.A."/>
            <person name="Zahonova K."/>
            <person name="Pipaliya S."/>
            <person name="Dacks J."/>
            <person name="Roger A.J."/>
        </authorList>
    </citation>
    <scope>NUCLEOTIDE SEQUENCE</scope>
    <source>
        <strain evidence="5">Busselton2</strain>
    </source>
</reference>
<dbReference type="PANTHER" id="PTHR13768">
    <property type="entry name" value="SOLUBLE NSF ATTACHMENT PROTEIN SNAP"/>
    <property type="match status" value="1"/>
</dbReference>
<evidence type="ECO:0000313" key="5">
    <source>
        <dbReference type="EMBL" id="KAJ3423991.1"/>
    </source>
</evidence>
<evidence type="ECO:0000256" key="3">
    <source>
        <dbReference type="ARBA" id="ARBA00022927"/>
    </source>
</evidence>
<keyword evidence="2 4" id="KW-0813">Transport</keyword>
<dbReference type="InterPro" id="IPR019734">
    <property type="entry name" value="TPR_rpt"/>
</dbReference>
<keyword evidence="3 4" id="KW-0653">Protein transport</keyword>
<dbReference type="PRINTS" id="PR00448">
    <property type="entry name" value="NSFATTACHMNT"/>
</dbReference>
<dbReference type="GO" id="GO:0006886">
    <property type="term" value="P:intracellular protein transport"/>
    <property type="evidence" value="ECO:0007669"/>
    <property type="project" value="UniProtKB-UniRule"/>
</dbReference>
<dbReference type="GO" id="GO:0019905">
    <property type="term" value="F:syntaxin binding"/>
    <property type="evidence" value="ECO:0007669"/>
    <property type="project" value="TreeGrafter"/>
</dbReference>
<gene>
    <name evidence="5" type="ORF">M0812_29622</name>
    <name evidence="6" type="ORF">M0813_07948</name>
</gene>
<keyword evidence="8" id="KW-1185">Reference proteome</keyword>
<comment type="subcellular location">
    <subcellularLocation>
        <location evidence="4">Membrane</location>
        <topology evidence="4">Peripheral membrane protein</topology>
    </subcellularLocation>
</comment>
<dbReference type="GO" id="GO:0031201">
    <property type="term" value="C:SNARE complex"/>
    <property type="evidence" value="ECO:0007669"/>
    <property type="project" value="TreeGrafter"/>
</dbReference>
<dbReference type="InterPro" id="IPR011990">
    <property type="entry name" value="TPR-like_helical_dom_sf"/>
</dbReference>
<organism evidence="5 7">
    <name type="scientific">Anaeramoeba flamelloides</name>
    <dbReference type="NCBI Taxonomy" id="1746091"/>
    <lineage>
        <taxon>Eukaryota</taxon>
        <taxon>Metamonada</taxon>
        <taxon>Anaeramoebidae</taxon>
        <taxon>Anaeramoeba</taxon>
    </lineage>
</organism>
<dbReference type="Proteomes" id="UP001150062">
    <property type="component" value="Unassembled WGS sequence"/>
</dbReference>
<evidence type="ECO:0000256" key="2">
    <source>
        <dbReference type="ARBA" id="ARBA00022448"/>
    </source>
</evidence>
<dbReference type="PANTHER" id="PTHR13768:SF8">
    <property type="entry name" value="ALPHA-SOLUBLE NSF ATTACHMENT PROTEIN"/>
    <property type="match status" value="1"/>
</dbReference>
<protein>
    <submittedName>
        <fullName evidence="5">Alpha-soluble nsf attachment protein</fullName>
    </submittedName>
</protein>
<evidence type="ECO:0000313" key="6">
    <source>
        <dbReference type="EMBL" id="KAJ6229329.1"/>
    </source>
</evidence>
<dbReference type="EMBL" id="JAOAOG010000322">
    <property type="protein sequence ID" value="KAJ6229329.1"/>
    <property type="molecule type" value="Genomic_DNA"/>
</dbReference>
<sequence>MSNKKRADSLVEQANKKLEQRSFFAKSLKYEEAFDLYKRAGNLYKIDKKWSKASEAFLKCSECLKTLNNTLEVASYICESARCLKKIDPEKARNSYLQAIDYYVDCGKFNLAAKYTKNIAEGYEKEKNNIEAIKYFEKAIEYYELAEQNTATRELKLKIAKYLALDGQYEKAIEIYENIAIESLDQEGGIKWTVKEYFTRAVILTLCLGDEENARKTLERYDDLDHTFSRQKEYKFLSELIDAFEEGDPDVLTQVMFEFDKSHKLDDWKITMLIKVKQECKNKPIDELL</sequence>
<dbReference type="AlphaFoldDB" id="A0AAV7Y291"/>
<dbReference type="GO" id="GO:0005774">
    <property type="term" value="C:vacuolar membrane"/>
    <property type="evidence" value="ECO:0007669"/>
    <property type="project" value="TreeGrafter"/>
</dbReference>
<dbReference type="GO" id="GO:0035494">
    <property type="term" value="P:SNARE complex disassembly"/>
    <property type="evidence" value="ECO:0007669"/>
    <property type="project" value="TreeGrafter"/>
</dbReference>
<proteinExistence type="inferred from homology"/>
<evidence type="ECO:0000256" key="1">
    <source>
        <dbReference type="ARBA" id="ARBA00010050"/>
    </source>
</evidence>
<dbReference type="Gene3D" id="1.25.40.10">
    <property type="entry name" value="Tetratricopeptide repeat domain"/>
    <property type="match status" value="1"/>
</dbReference>
<accession>A0AAV7Y291</accession>
<dbReference type="Pfam" id="PF14938">
    <property type="entry name" value="SNAP"/>
    <property type="match status" value="1"/>
</dbReference>
<dbReference type="InterPro" id="IPR000744">
    <property type="entry name" value="NSF_attach"/>
</dbReference>
<keyword evidence="4" id="KW-0931">ER-Golgi transport</keyword>
<evidence type="ECO:0000313" key="8">
    <source>
        <dbReference type="Proteomes" id="UP001150062"/>
    </source>
</evidence>
<comment type="caution">
    <text evidence="5">The sequence shown here is derived from an EMBL/GenBank/DDBJ whole genome shotgun (WGS) entry which is preliminary data.</text>
</comment>
<reference evidence="6" key="1">
    <citation type="submission" date="2022-08" db="EMBL/GenBank/DDBJ databases">
        <title>Novel sulfate-reducing endosymbionts in the free-living metamonad Anaeramoeba.</title>
        <authorList>
            <person name="Jerlstrom-Hultqvist J."/>
            <person name="Cepicka I."/>
            <person name="Gallot-Lavallee L."/>
            <person name="Salas-Leiva D."/>
            <person name="Curtis B.A."/>
            <person name="Zahonova K."/>
            <person name="Pipaliya S."/>
            <person name="Dacks J."/>
            <person name="Roger A.J."/>
        </authorList>
    </citation>
    <scope>NUCLEOTIDE SEQUENCE</scope>
    <source>
        <strain evidence="6">Schooner1</strain>
    </source>
</reference>
<dbReference type="EMBL" id="JANTQA010000075">
    <property type="protein sequence ID" value="KAJ3423991.1"/>
    <property type="molecule type" value="Genomic_DNA"/>
</dbReference>